<dbReference type="InterPro" id="IPR029061">
    <property type="entry name" value="THDP-binding"/>
</dbReference>
<evidence type="ECO:0000256" key="6">
    <source>
        <dbReference type="ARBA" id="ARBA00022679"/>
    </source>
</evidence>
<dbReference type="InterPro" id="IPR005478">
    <property type="entry name" value="Transketolase_bac-like"/>
</dbReference>
<dbReference type="RefSeq" id="WP_377789111.1">
    <property type="nucleotide sequence ID" value="NZ_JBHLYQ010000050.1"/>
</dbReference>
<dbReference type="Gene3D" id="3.40.50.920">
    <property type="match status" value="1"/>
</dbReference>
<dbReference type="InterPro" id="IPR033247">
    <property type="entry name" value="Transketolase_fam"/>
</dbReference>
<dbReference type="InterPro" id="IPR020826">
    <property type="entry name" value="Transketolase_BS"/>
</dbReference>
<protein>
    <recommendedName>
        <fullName evidence="5 11">Transketolase</fullName>
        <ecNumber evidence="5 11">2.2.1.1</ecNumber>
    </recommendedName>
</protein>
<comment type="similarity">
    <text evidence="3">Belongs to the transketolase family.</text>
</comment>
<evidence type="ECO:0000256" key="9">
    <source>
        <dbReference type="ARBA" id="ARBA00023052"/>
    </source>
</evidence>
<dbReference type="InterPro" id="IPR009014">
    <property type="entry name" value="Transketo_C/PFOR_II"/>
</dbReference>
<keyword evidence="9" id="KW-0786">Thiamine pyrophosphate</keyword>
<dbReference type="InterPro" id="IPR005474">
    <property type="entry name" value="Transketolase_N"/>
</dbReference>
<comment type="subunit">
    <text evidence="4">Homodimer.</text>
</comment>
<dbReference type="PROSITE" id="PS00802">
    <property type="entry name" value="TRANSKETOLASE_2"/>
    <property type="match status" value="1"/>
</dbReference>
<reference evidence="13 14" key="1">
    <citation type="submission" date="2024-09" db="EMBL/GenBank/DDBJ databases">
        <authorList>
            <person name="Sun Q."/>
            <person name="Mori K."/>
        </authorList>
    </citation>
    <scope>NUCLEOTIDE SEQUENCE [LARGE SCALE GENOMIC DNA]</scope>
    <source>
        <strain evidence="13 14">JCM 15389</strain>
    </source>
</reference>
<evidence type="ECO:0000256" key="10">
    <source>
        <dbReference type="ARBA" id="ARBA00049473"/>
    </source>
</evidence>
<keyword evidence="14" id="KW-1185">Reference proteome</keyword>
<dbReference type="EMBL" id="JBHLYQ010000050">
    <property type="protein sequence ID" value="MFC0081819.1"/>
    <property type="molecule type" value="Genomic_DNA"/>
</dbReference>
<sequence length="683" mass="73241">MSEPAATPAERPRPASHQNLDELAVNVIRGIAMDGPQRANSGHPGTAMALAPLAHVLFSRILRYDPADPSWPDRDRFVLSCGHASILLYTMLHLAGYDLSLEDLKAFRQWGSKTPGHPEVRHTPGVEVTTGPLGQGLGNAVGLALAERFLRSRLGPEVVDHRTFVICSDGDLMEGISHEAASLAGHLGLGRLVAVYDDNHITIDGSTSLAYSDDVPGRFRAYGWHVEELGEMANDLDGLEAALRRAMAVEDRPSLLVLRSHIGWPAPGKTDTAAAHGSPLGEEVVKETKRILGLPPEETFWVPEEVRDLYRGVAARGAAAREAWCSRLSSWRGDRQVWEAHWSGQPLPGFAEALPRFEPGASLATRRAIKACVDATAPMLPGLLAGSADLTENTGVELADAETQSAATPGGRQVHYGIREHAMGAVMNGLALHGGILPVGGTFFVFSDYLRPTLRLAAMSRAKVVHFFTHDSIGLGEDGPTHQPVEHLASLRAIPGLQVVRPADANETAQAWRLAVHSPGPTALVLSRQALPVLPGTLGAPVERGAYVLQDPKDSPPVLVLIGTGSEVQLCLRAAELLASAEPSLAVRVVSMPSWDRFAAQEPAYQAEVLPPELPRLAVEAASPFGWERYADDVLGLDRFGASAPGEVVMARLGFTAEAVAERAQALWARWQEHGGSPSRRTR</sequence>
<name>A0ABV6C2B4_9ACTN</name>
<keyword evidence="8" id="KW-0460">Magnesium</keyword>
<keyword evidence="6 13" id="KW-0808">Transferase</keyword>
<comment type="caution">
    <text evidence="13">The sequence shown here is derived from an EMBL/GenBank/DDBJ whole genome shotgun (WGS) entry which is preliminary data.</text>
</comment>
<evidence type="ECO:0000256" key="11">
    <source>
        <dbReference type="NCBIfam" id="TIGR00232"/>
    </source>
</evidence>
<dbReference type="InterPro" id="IPR055152">
    <property type="entry name" value="Transketolase-like_C_2"/>
</dbReference>
<keyword evidence="7" id="KW-0479">Metal-binding</keyword>
<dbReference type="CDD" id="cd02012">
    <property type="entry name" value="TPP_TK"/>
    <property type="match status" value="1"/>
</dbReference>
<gene>
    <name evidence="13" type="primary">tkt</name>
    <name evidence="13" type="ORF">ACFFRE_06625</name>
</gene>
<evidence type="ECO:0000256" key="2">
    <source>
        <dbReference type="ARBA" id="ARBA00001964"/>
    </source>
</evidence>
<feature type="domain" description="Transketolase-like pyrimidine-binding" evidence="12">
    <location>
        <begin position="363"/>
        <end position="533"/>
    </location>
</feature>
<dbReference type="SUPFAM" id="SSF52518">
    <property type="entry name" value="Thiamin diphosphate-binding fold (THDP-binding)"/>
    <property type="match status" value="2"/>
</dbReference>
<dbReference type="Proteomes" id="UP001589788">
    <property type="component" value="Unassembled WGS sequence"/>
</dbReference>
<dbReference type="Pfam" id="PF22613">
    <property type="entry name" value="Transketolase_C_1"/>
    <property type="match status" value="1"/>
</dbReference>
<dbReference type="SUPFAM" id="SSF52922">
    <property type="entry name" value="TK C-terminal domain-like"/>
    <property type="match status" value="1"/>
</dbReference>
<comment type="cofactor">
    <cofactor evidence="2">
        <name>thiamine diphosphate</name>
        <dbReference type="ChEBI" id="CHEBI:58937"/>
    </cofactor>
</comment>
<evidence type="ECO:0000313" key="14">
    <source>
        <dbReference type="Proteomes" id="UP001589788"/>
    </source>
</evidence>
<evidence type="ECO:0000313" key="13">
    <source>
        <dbReference type="EMBL" id="MFC0081819.1"/>
    </source>
</evidence>
<comment type="cofactor">
    <cofactor evidence="1">
        <name>Mg(2+)</name>
        <dbReference type="ChEBI" id="CHEBI:18420"/>
    </cofactor>
</comment>
<dbReference type="Pfam" id="PF00456">
    <property type="entry name" value="Transketolase_N"/>
    <property type="match status" value="1"/>
</dbReference>
<evidence type="ECO:0000256" key="8">
    <source>
        <dbReference type="ARBA" id="ARBA00022842"/>
    </source>
</evidence>
<evidence type="ECO:0000256" key="3">
    <source>
        <dbReference type="ARBA" id="ARBA00007131"/>
    </source>
</evidence>
<evidence type="ECO:0000256" key="7">
    <source>
        <dbReference type="ARBA" id="ARBA00022723"/>
    </source>
</evidence>
<dbReference type="SMART" id="SM00861">
    <property type="entry name" value="Transket_pyr"/>
    <property type="match status" value="1"/>
</dbReference>
<dbReference type="EC" id="2.2.1.1" evidence="5 11"/>
<evidence type="ECO:0000256" key="1">
    <source>
        <dbReference type="ARBA" id="ARBA00001946"/>
    </source>
</evidence>
<evidence type="ECO:0000259" key="12">
    <source>
        <dbReference type="SMART" id="SM00861"/>
    </source>
</evidence>
<dbReference type="Pfam" id="PF02779">
    <property type="entry name" value="Transket_pyr"/>
    <property type="match status" value="1"/>
</dbReference>
<proteinExistence type="inferred from homology"/>
<evidence type="ECO:0000256" key="5">
    <source>
        <dbReference type="ARBA" id="ARBA00013152"/>
    </source>
</evidence>
<accession>A0ABV6C2B4</accession>
<organism evidence="13 14">
    <name type="scientific">Aciditerrimonas ferrireducens</name>
    <dbReference type="NCBI Taxonomy" id="667306"/>
    <lineage>
        <taxon>Bacteria</taxon>
        <taxon>Bacillati</taxon>
        <taxon>Actinomycetota</taxon>
        <taxon>Acidimicrobiia</taxon>
        <taxon>Acidimicrobiales</taxon>
        <taxon>Acidimicrobiaceae</taxon>
        <taxon>Aciditerrimonas</taxon>
    </lineage>
</organism>
<dbReference type="PANTHER" id="PTHR43522">
    <property type="entry name" value="TRANSKETOLASE"/>
    <property type="match status" value="1"/>
</dbReference>
<evidence type="ECO:0000256" key="4">
    <source>
        <dbReference type="ARBA" id="ARBA00011738"/>
    </source>
</evidence>
<dbReference type="CDD" id="cd07033">
    <property type="entry name" value="TPP_PYR_DXS_TK_like"/>
    <property type="match status" value="1"/>
</dbReference>
<dbReference type="PANTHER" id="PTHR43522:SF2">
    <property type="entry name" value="TRANSKETOLASE 1-RELATED"/>
    <property type="match status" value="1"/>
</dbReference>
<dbReference type="NCBIfam" id="TIGR00232">
    <property type="entry name" value="tktlase_bact"/>
    <property type="match status" value="1"/>
</dbReference>
<dbReference type="Gene3D" id="3.40.50.970">
    <property type="match status" value="2"/>
</dbReference>
<dbReference type="InterPro" id="IPR005475">
    <property type="entry name" value="Transketolase-like_Pyr-bd"/>
</dbReference>
<comment type="catalytic activity">
    <reaction evidence="10">
        <text>D-sedoheptulose 7-phosphate + D-glyceraldehyde 3-phosphate = aldehydo-D-ribose 5-phosphate + D-xylulose 5-phosphate</text>
        <dbReference type="Rhea" id="RHEA:10508"/>
        <dbReference type="ChEBI" id="CHEBI:57483"/>
        <dbReference type="ChEBI" id="CHEBI:57737"/>
        <dbReference type="ChEBI" id="CHEBI:58273"/>
        <dbReference type="ChEBI" id="CHEBI:59776"/>
        <dbReference type="EC" id="2.2.1.1"/>
    </reaction>
</comment>
<dbReference type="GO" id="GO:0004802">
    <property type="term" value="F:transketolase activity"/>
    <property type="evidence" value="ECO:0007669"/>
    <property type="project" value="UniProtKB-EC"/>
</dbReference>